<evidence type="ECO:0000256" key="8">
    <source>
        <dbReference type="ARBA" id="ARBA00023224"/>
    </source>
</evidence>
<reference evidence="11" key="1">
    <citation type="submission" date="2023-01" db="EMBL/GenBank/DDBJ databases">
        <title>Genome assembly of the deep-sea coral Lophelia pertusa.</title>
        <authorList>
            <person name="Herrera S."/>
            <person name="Cordes E."/>
        </authorList>
    </citation>
    <scope>NUCLEOTIDE SEQUENCE</scope>
    <source>
        <strain evidence="11">USNM1676648</strain>
        <tissue evidence="11">Polyp</tissue>
    </source>
</reference>
<dbReference type="InterPro" id="IPR001828">
    <property type="entry name" value="ANF_lig-bd_rcpt"/>
</dbReference>
<evidence type="ECO:0000256" key="2">
    <source>
        <dbReference type="ARBA" id="ARBA00022692"/>
    </source>
</evidence>
<feature type="signal peptide" evidence="9">
    <location>
        <begin position="1"/>
        <end position="20"/>
    </location>
</feature>
<evidence type="ECO:0000256" key="3">
    <source>
        <dbReference type="ARBA" id="ARBA00022989"/>
    </source>
</evidence>
<keyword evidence="5" id="KW-0472">Membrane</keyword>
<feature type="chain" id="PRO_5040785820" description="Receptor ligand binding region domain-containing protein" evidence="9">
    <location>
        <begin position="21"/>
        <end position="252"/>
    </location>
</feature>
<keyword evidence="2" id="KW-0812">Transmembrane</keyword>
<organism evidence="11 12">
    <name type="scientific">Desmophyllum pertusum</name>
    <dbReference type="NCBI Taxonomy" id="174260"/>
    <lineage>
        <taxon>Eukaryota</taxon>
        <taxon>Metazoa</taxon>
        <taxon>Cnidaria</taxon>
        <taxon>Anthozoa</taxon>
        <taxon>Hexacorallia</taxon>
        <taxon>Scleractinia</taxon>
        <taxon>Caryophylliina</taxon>
        <taxon>Caryophylliidae</taxon>
        <taxon>Desmophyllum</taxon>
    </lineage>
</organism>
<evidence type="ECO:0000256" key="7">
    <source>
        <dbReference type="ARBA" id="ARBA00023180"/>
    </source>
</evidence>
<keyword evidence="3" id="KW-1133">Transmembrane helix</keyword>
<dbReference type="Gene3D" id="3.40.50.2300">
    <property type="match status" value="2"/>
</dbReference>
<dbReference type="GO" id="GO:0038039">
    <property type="term" value="C:G protein-coupled receptor heterodimeric complex"/>
    <property type="evidence" value="ECO:0007669"/>
    <property type="project" value="TreeGrafter"/>
</dbReference>
<accession>A0A9W9Z0N1</accession>
<protein>
    <recommendedName>
        <fullName evidence="10">Receptor ligand binding region domain-containing protein</fullName>
    </recommendedName>
</protein>
<dbReference type="AlphaFoldDB" id="A0A9W9Z0N1"/>
<evidence type="ECO:0000256" key="1">
    <source>
        <dbReference type="ARBA" id="ARBA00004370"/>
    </source>
</evidence>
<evidence type="ECO:0000313" key="12">
    <source>
        <dbReference type="Proteomes" id="UP001163046"/>
    </source>
</evidence>
<keyword evidence="12" id="KW-1185">Reference proteome</keyword>
<gene>
    <name evidence="11" type="ORF">OS493_015461</name>
</gene>
<evidence type="ECO:0000259" key="10">
    <source>
        <dbReference type="Pfam" id="PF01094"/>
    </source>
</evidence>
<dbReference type="Proteomes" id="UP001163046">
    <property type="component" value="Unassembled WGS sequence"/>
</dbReference>
<dbReference type="PANTHER" id="PTHR10519">
    <property type="entry name" value="GABA-B RECEPTOR"/>
    <property type="match status" value="1"/>
</dbReference>
<evidence type="ECO:0000256" key="5">
    <source>
        <dbReference type="ARBA" id="ARBA00023136"/>
    </source>
</evidence>
<dbReference type="PANTHER" id="PTHR10519:SF20">
    <property type="entry name" value="G-PROTEIN COUPLED RECEPTOR 156-RELATED"/>
    <property type="match status" value="1"/>
</dbReference>
<sequence length="252" mass="27657">MKQILTTICFVILCVKLAQATNVTNSTNASVPTNSSTNATELTTLYIGAFFDLGIKDGYGSLPMAEQAIGEINNNTDLLSGYRLELVVKSTQGSLGIGQKVFHEFLDSGPRKIMLLGPVEDSLAKSVAAYSGIPDVNLLQFSYGTSDLELASRRDLYPNFFRTTTSVASLDAPRIKFVKEYGWDEVGIIYGDSVQYLKLSNQLAKRLQQNSIKVLAEVRLQANDPKRAIRTLKDKGIHVILGMFPLNSVARK</sequence>
<name>A0A9W9Z0N1_9CNID</name>
<dbReference type="InterPro" id="IPR002455">
    <property type="entry name" value="GPCR3_GABA-B"/>
</dbReference>
<dbReference type="SUPFAM" id="SSF53822">
    <property type="entry name" value="Periplasmic binding protein-like I"/>
    <property type="match status" value="1"/>
</dbReference>
<proteinExistence type="predicted"/>
<keyword evidence="4" id="KW-0297">G-protein coupled receptor</keyword>
<dbReference type="GO" id="GO:0004965">
    <property type="term" value="F:G protein-coupled GABA receptor activity"/>
    <property type="evidence" value="ECO:0007669"/>
    <property type="project" value="InterPro"/>
</dbReference>
<dbReference type="GO" id="GO:0007214">
    <property type="term" value="P:gamma-aminobutyric acid signaling pathway"/>
    <property type="evidence" value="ECO:0007669"/>
    <property type="project" value="TreeGrafter"/>
</dbReference>
<dbReference type="InterPro" id="IPR028082">
    <property type="entry name" value="Peripla_BP_I"/>
</dbReference>
<evidence type="ECO:0000256" key="4">
    <source>
        <dbReference type="ARBA" id="ARBA00023040"/>
    </source>
</evidence>
<comment type="subcellular location">
    <subcellularLocation>
        <location evidence="1">Membrane</location>
    </subcellularLocation>
</comment>
<keyword evidence="8" id="KW-0807">Transducer</keyword>
<comment type="caution">
    <text evidence="11">The sequence shown here is derived from an EMBL/GenBank/DDBJ whole genome shotgun (WGS) entry which is preliminary data.</text>
</comment>
<evidence type="ECO:0000256" key="9">
    <source>
        <dbReference type="SAM" id="SignalP"/>
    </source>
</evidence>
<dbReference type="EMBL" id="MU826833">
    <property type="protein sequence ID" value="KAJ7372991.1"/>
    <property type="molecule type" value="Genomic_DNA"/>
</dbReference>
<evidence type="ECO:0000313" key="11">
    <source>
        <dbReference type="EMBL" id="KAJ7372991.1"/>
    </source>
</evidence>
<dbReference type="OrthoDB" id="5989897at2759"/>
<feature type="domain" description="Receptor ligand binding region" evidence="10">
    <location>
        <begin position="65"/>
        <end position="244"/>
    </location>
</feature>
<keyword evidence="9" id="KW-0732">Signal</keyword>
<keyword evidence="6" id="KW-0675">Receptor</keyword>
<dbReference type="Pfam" id="PF01094">
    <property type="entry name" value="ANF_receptor"/>
    <property type="match status" value="1"/>
</dbReference>
<dbReference type="PRINTS" id="PR01176">
    <property type="entry name" value="GABABRECEPTR"/>
</dbReference>
<keyword evidence="7" id="KW-0325">Glycoprotein</keyword>
<evidence type="ECO:0000256" key="6">
    <source>
        <dbReference type="ARBA" id="ARBA00023170"/>
    </source>
</evidence>